<evidence type="ECO:0000256" key="1">
    <source>
        <dbReference type="SAM" id="Phobius"/>
    </source>
</evidence>
<organism evidence="2 3">
    <name type="scientific">Candidatus Terrybacteria bacterium CG10_big_fil_rev_8_21_14_0_10_41_10</name>
    <dbReference type="NCBI Taxonomy" id="1975026"/>
    <lineage>
        <taxon>Bacteria</taxon>
        <taxon>Candidatus Terryibacteriota</taxon>
    </lineage>
</organism>
<dbReference type="EMBL" id="PFER01000013">
    <property type="protein sequence ID" value="PJE73766.1"/>
    <property type="molecule type" value="Genomic_DNA"/>
</dbReference>
<keyword evidence="1" id="KW-1133">Transmembrane helix</keyword>
<dbReference type="AlphaFoldDB" id="A0A2M8LAW6"/>
<reference evidence="3" key="1">
    <citation type="submission" date="2017-09" db="EMBL/GenBank/DDBJ databases">
        <title>Depth-based differentiation of microbial function through sediment-hosted aquifers and enrichment of novel symbionts in the deep terrestrial subsurface.</title>
        <authorList>
            <person name="Probst A.J."/>
            <person name="Ladd B."/>
            <person name="Jarett J.K."/>
            <person name="Geller-Mcgrath D.E."/>
            <person name="Sieber C.M.K."/>
            <person name="Emerson J.B."/>
            <person name="Anantharaman K."/>
            <person name="Thomas B.C."/>
            <person name="Malmstrom R."/>
            <person name="Stieglmeier M."/>
            <person name="Klingl A."/>
            <person name="Woyke T."/>
            <person name="Ryan C.M."/>
            <person name="Banfield J.F."/>
        </authorList>
    </citation>
    <scope>NUCLEOTIDE SEQUENCE [LARGE SCALE GENOMIC DNA]</scope>
</reference>
<evidence type="ECO:0000313" key="3">
    <source>
        <dbReference type="Proteomes" id="UP000230959"/>
    </source>
</evidence>
<gene>
    <name evidence="2" type="ORF">COV02_00720</name>
</gene>
<feature type="transmembrane region" description="Helical" evidence="1">
    <location>
        <begin position="123"/>
        <end position="145"/>
    </location>
</feature>
<accession>A0A2M8LAW6</accession>
<evidence type="ECO:0000313" key="2">
    <source>
        <dbReference type="EMBL" id="PJE73766.1"/>
    </source>
</evidence>
<sequence length="153" mass="17632">MSFFKKFTSIYFVLFLYAIITIFSSIFTIISGSYTYPLFLVPPLLPVGSFVYYSLSQLIHPLLTGGKTPTFSPFHFFIYTEKSRLFTDSLIYWLIAVFINAISVYLIIKLFRKIIFSQRKYKIIILGIATTLLIFFILVSFILGFCLNGCFVG</sequence>
<proteinExistence type="predicted"/>
<comment type="caution">
    <text evidence="2">The sequence shown here is derived from an EMBL/GenBank/DDBJ whole genome shotgun (WGS) entry which is preliminary data.</text>
</comment>
<protein>
    <submittedName>
        <fullName evidence="2">Uncharacterized protein</fullName>
    </submittedName>
</protein>
<dbReference type="Proteomes" id="UP000230959">
    <property type="component" value="Unassembled WGS sequence"/>
</dbReference>
<name>A0A2M8LAW6_9BACT</name>
<keyword evidence="1" id="KW-0812">Transmembrane</keyword>
<keyword evidence="1" id="KW-0472">Membrane</keyword>
<feature type="transmembrane region" description="Helical" evidence="1">
    <location>
        <begin position="12"/>
        <end position="36"/>
    </location>
</feature>
<feature type="transmembrane region" description="Helical" evidence="1">
    <location>
        <begin position="90"/>
        <end position="111"/>
    </location>
</feature>